<evidence type="ECO:0000313" key="3">
    <source>
        <dbReference type="EMBL" id="MBJ7551015.1"/>
    </source>
</evidence>
<feature type="transmembrane region" description="Helical" evidence="1">
    <location>
        <begin position="192"/>
        <end position="214"/>
    </location>
</feature>
<feature type="domain" description="Inositolphosphotransferase Aur1/Ipt1" evidence="2">
    <location>
        <begin position="131"/>
        <end position="338"/>
    </location>
</feature>
<keyword evidence="4" id="KW-1185">Reference proteome</keyword>
<feature type="transmembrane region" description="Helical" evidence="1">
    <location>
        <begin position="327"/>
        <end position="346"/>
    </location>
</feature>
<sequence>MNNTFKHRFNPFIRDKSVYYVTLLAIIFQWSLYLFNNEVQFTLSLYRGTFLVSLVLSACLMFLGYFFFILFKKSKRPLKELLEYVLIPIKEWHETLNFIALTLSISIVASIYTSVKSSIPLFVPFYLDPILYNMDQFIFFGNTPWELTHIIFSTPESTAFLNLMYNLWFLVIWVFLTIFMVMTNLKIKRLQFIISFLLCWIVIGNISAIIFSSVGPCFYGSYYVGHDPYEGLMNLLTHQDNILASEYGTLRVWSLPIQDLLWESYVNKTNDLGLGISALPSMHVSITAIISIALYSINKKLGAVAWIYTCIIMIASVHLGWHYAVDSALALVLTTAIWFFVKNVLLNESDKKKPLS</sequence>
<name>A0ABS0ZBK0_9GAMM</name>
<dbReference type="EMBL" id="JAEMUH010000008">
    <property type="protein sequence ID" value="MBJ7551015.1"/>
    <property type="molecule type" value="Genomic_DNA"/>
</dbReference>
<feature type="transmembrane region" description="Helical" evidence="1">
    <location>
        <begin position="301"/>
        <end position="321"/>
    </location>
</feature>
<feature type="transmembrane region" description="Helical" evidence="1">
    <location>
        <begin position="165"/>
        <end position="185"/>
    </location>
</feature>
<evidence type="ECO:0000256" key="1">
    <source>
        <dbReference type="SAM" id="Phobius"/>
    </source>
</evidence>
<feature type="transmembrane region" description="Helical" evidence="1">
    <location>
        <begin position="18"/>
        <end position="36"/>
    </location>
</feature>
<keyword evidence="1" id="KW-0472">Membrane</keyword>
<feature type="transmembrane region" description="Helical" evidence="1">
    <location>
        <begin position="48"/>
        <end position="71"/>
    </location>
</feature>
<evidence type="ECO:0000313" key="4">
    <source>
        <dbReference type="Proteomes" id="UP000598488"/>
    </source>
</evidence>
<reference evidence="3 4" key="1">
    <citation type="submission" date="2020-12" db="EMBL/GenBank/DDBJ databases">
        <title>Comparative genome analysis of fungal antagonists Marinomonas ostreistagni 398 and M. spartinae 468.</title>
        <authorList>
            <person name="Fields J.L."/>
            <person name="Mavrodi O.V."/>
            <person name="Biber P.D."/>
            <person name="Indest K.J."/>
            <person name="Mavrodi D.V."/>
        </authorList>
    </citation>
    <scope>NUCLEOTIDE SEQUENCE [LARGE SCALE GENOMIC DNA]</scope>
    <source>
        <strain evidence="3 4">USM7</strain>
    </source>
</reference>
<accession>A0ABS0ZBK0</accession>
<feature type="transmembrane region" description="Helical" evidence="1">
    <location>
        <begin position="272"/>
        <end position="294"/>
    </location>
</feature>
<evidence type="ECO:0000259" key="2">
    <source>
        <dbReference type="Pfam" id="PF14378"/>
    </source>
</evidence>
<dbReference type="Proteomes" id="UP000598488">
    <property type="component" value="Unassembled WGS sequence"/>
</dbReference>
<dbReference type="RefSeq" id="WP_199462615.1">
    <property type="nucleotide sequence ID" value="NZ_JAEMUH010000008.1"/>
</dbReference>
<gene>
    <name evidence="3" type="ORF">JHD44_10010</name>
</gene>
<proteinExistence type="predicted"/>
<comment type="caution">
    <text evidence="3">The sequence shown here is derived from an EMBL/GenBank/DDBJ whole genome shotgun (WGS) entry which is preliminary data.</text>
</comment>
<keyword evidence="1" id="KW-1133">Transmembrane helix</keyword>
<organism evidence="3 4">
    <name type="scientific">Marinomonas ostreistagni</name>
    <dbReference type="NCBI Taxonomy" id="359209"/>
    <lineage>
        <taxon>Bacteria</taxon>
        <taxon>Pseudomonadati</taxon>
        <taxon>Pseudomonadota</taxon>
        <taxon>Gammaproteobacteria</taxon>
        <taxon>Oceanospirillales</taxon>
        <taxon>Oceanospirillaceae</taxon>
        <taxon>Marinomonas</taxon>
    </lineage>
</organism>
<dbReference type="Pfam" id="PF14378">
    <property type="entry name" value="PAP2_3"/>
    <property type="match status" value="1"/>
</dbReference>
<feature type="transmembrane region" description="Helical" evidence="1">
    <location>
        <begin position="96"/>
        <end position="115"/>
    </location>
</feature>
<dbReference type="InterPro" id="IPR026841">
    <property type="entry name" value="Aur1/Ipt1"/>
</dbReference>
<keyword evidence="1" id="KW-0812">Transmembrane</keyword>
<protein>
    <submittedName>
        <fullName evidence="3">Phosphatase PAP2 family protein</fullName>
    </submittedName>
</protein>